<evidence type="ECO:0000256" key="3">
    <source>
        <dbReference type="ARBA" id="ARBA00023002"/>
    </source>
</evidence>
<dbReference type="NCBIfam" id="NF005559">
    <property type="entry name" value="PRK07231.1"/>
    <property type="match status" value="1"/>
</dbReference>
<evidence type="ECO:0000256" key="4">
    <source>
        <dbReference type="PIRSR" id="PIRSR611284-1"/>
    </source>
</evidence>
<dbReference type="SUPFAM" id="SSF51735">
    <property type="entry name" value="NAD(P)-binding Rossmann-fold domains"/>
    <property type="match status" value="1"/>
</dbReference>
<dbReference type="NCBIfam" id="NF009466">
    <property type="entry name" value="PRK12826.1-2"/>
    <property type="match status" value="1"/>
</dbReference>
<proteinExistence type="inferred from homology"/>
<accession>A0A0S8FUY1</accession>
<evidence type="ECO:0000256" key="5">
    <source>
        <dbReference type="PIRSR" id="PIRSR611284-2"/>
    </source>
</evidence>
<feature type="active site" description="Proton acceptor" evidence="4">
    <location>
        <position position="151"/>
    </location>
</feature>
<dbReference type="PANTHER" id="PTHR42760">
    <property type="entry name" value="SHORT-CHAIN DEHYDROGENASES/REDUCTASES FAMILY MEMBER"/>
    <property type="match status" value="1"/>
</dbReference>
<dbReference type="Proteomes" id="UP000051373">
    <property type="component" value="Unassembled WGS sequence"/>
</dbReference>
<protein>
    <recommendedName>
        <fullName evidence="6">3-oxoacyl-[acyl-carrier-protein] reductase</fullName>
        <ecNumber evidence="6">1.1.1.100</ecNumber>
    </recommendedName>
</protein>
<evidence type="ECO:0000259" key="7">
    <source>
        <dbReference type="SMART" id="SM00822"/>
    </source>
</evidence>
<comment type="catalytic activity">
    <reaction evidence="6">
        <text>a (3R)-hydroxyacyl-[ACP] + NADP(+) = a 3-oxoacyl-[ACP] + NADPH + H(+)</text>
        <dbReference type="Rhea" id="RHEA:17397"/>
        <dbReference type="Rhea" id="RHEA-COMP:9916"/>
        <dbReference type="Rhea" id="RHEA-COMP:9945"/>
        <dbReference type="ChEBI" id="CHEBI:15378"/>
        <dbReference type="ChEBI" id="CHEBI:57783"/>
        <dbReference type="ChEBI" id="CHEBI:58349"/>
        <dbReference type="ChEBI" id="CHEBI:78776"/>
        <dbReference type="ChEBI" id="CHEBI:78827"/>
        <dbReference type="EC" id="1.1.1.100"/>
    </reaction>
</comment>
<dbReference type="PRINTS" id="PR00081">
    <property type="entry name" value="GDHRDH"/>
</dbReference>
<dbReference type="NCBIfam" id="NF004198">
    <property type="entry name" value="PRK05653.1-3"/>
    <property type="match status" value="1"/>
</dbReference>
<sequence>MATQGRLALITGGATGIGAAIARRFVQQGVQVAICDIDSENGQKLVAEIGAAARFYKLDITAETEVNAVVDNIFKEFGRIDILVNNAGVTKDTLLIRMTKEDWERVLQVNLTGTFSMTKAVAKHMIKQRHGRIVNIASVIGIIGNFGQANYAASKAGIIAFTKSCAKELARRNIMVNAIAPGFIKTRMTEVIPEEIKENYLKLIPLGRFGEPEDVADLVMFLSSDGASYLTGQTICVDGGMVMQ</sequence>
<reference evidence="8 9" key="1">
    <citation type="journal article" date="2015" name="Microbiome">
        <title>Genomic resolution of linkages in carbon, nitrogen, and sulfur cycling among widespread estuary sediment bacteria.</title>
        <authorList>
            <person name="Baker B.J."/>
            <person name="Lazar C.S."/>
            <person name="Teske A.P."/>
            <person name="Dick G.J."/>
        </authorList>
    </citation>
    <scope>NUCLEOTIDE SEQUENCE [LARGE SCALE GENOMIC DNA]</scope>
    <source>
        <strain evidence="8">SM23_42</strain>
    </source>
</reference>
<evidence type="ECO:0000313" key="9">
    <source>
        <dbReference type="Proteomes" id="UP000051373"/>
    </source>
</evidence>
<feature type="binding site" evidence="5">
    <location>
        <begin position="151"/>
        <end position="155"/>
    </location>
    <ligand>
        <name>NADP(+)</name>
        <dbReference type="ChEBI" id="CHEBI:58349"/>
    </ligand>
</feature>
<keyword evidence="6" id="KW-0443">Lipid metabolism</keyword>
<keyword evidence="6" id="KW-0444">Lipid biosynthesis</keyword>
<feature type="domain" description="Ketoreductase" evidence="7">
    <location>
        <begin position="6"/>
        <end position="182"/>
    </location>
</feature>
<comment type="pathway">
    <text evidence="6">Lipid metabolism; fatty acid biosynthesis.</text>
</comment>
<keyword evidence="6" id="KW-0275">Fatty acid biosynthesis</keyword>
<feature type="binding site" evidence="5">
    <location>
        <position position="184"/>
    </location>
    <ligand>
        <name>NADP(+)</name>
        <dbReference type="ChEBI" id="CHEBI:58349"/>
    </ligand>
</feature>
<feature type="binding site" evidence="5">
    <location>
        <position position="86"/>
    </location>
    <ligand>
        <name>NADP(+)</name>
        <dbReference type="ChEBI" id="CHEBI:58349"/>
    </ligand>
</feature>
<organism evidence="8 9">
    <name type="scientific">candidate division WOR_3 bacterium SM23_42</name>
    <dbReference type="NCBI Taxonomy" id="1703779"/>
    <lineage>
        <taxon>Bacteria</taxon>
        <taxon>Bacteria division WOR-3</taxon>
    </lineage>
</organism>
<evidence type="ECO:0000256" key="6">
    <source>
        <dbReference type="RuleBase" id="RU366074"/>
    </source>
</evidence>
<dbReference type="CDD" id="cd05333">
    <property type="entry name" value="BKR_SDR_c"/>
    <property type="match status" value="1"/>
</dbReference>
<keyword evidence="3 6" id="KW-0560">Oxidoreductase</keyword>
<dbReference type="InterPro" id="IPR002347">
    <property type="entry name" value="SDR_fam"/>
</dbReference>
<keyword evidence="6" id="KW-0276">Fatty acid metabolism</keyword>
<dbReference type="SMART" id="SM00822">
    <property type="entry name" value="PKS_KR"/>
    <property type="match status" value="1"/>
</dbReference>
<dbReference type="NCBIfam" id="TIGR01830">
    <property type="entry name" value="3oxo_ACP_reduc"/>
    <property type="match status" value="1"/>
</dbReference>
<gene>
    <name evidence="8" type="ORF">AMJ83_02815</name>
</gene>
<name>A0A0S8FUY1_UNCW3</name>
<dbReference type="InterPro" id="IPR057326">
    <property type="entry name" value="KR_dom"/>
</dbReference>
<dbReference type="PRINTS" id="PR00080">
    <property type="entry name" value="SDRFAMILY"/>
</dbReference>
<keyword evidence="2 5" id="KW-0521">NADP</keyword>
<comment type="similarity">
    <text evidence="1 6">Belongs to the short-chain dehydrogenases/reductases (SDR) family.</text>
</comment>
<dbReference type="PANTHER" id="PTHR42760:SF40">
    <property type="entry name" value="3-OXOACYL-[ACYL-CARRIER-PROTEIN] REDUCTASE, CHLOROPLASTIC"/>
    <property type="match status" value="1"/>
</dbReference>
<dbReference type="InterPro" id="IPR036291">
    <property type="entry name" value="NAD(P)-bd_dom_sf"/>
</dbReference>
<evidence type="ECO:0000256" key="1">
    <source>
        <dbReference type="ARBA" id="ARBA00006484"/>
    </source>
</evidence>
<dbReference type="PATRIC" id="fig|1703779.3.peg.563"/>
<dbReference type="FunFam" id="3.40.50.720:FF:000115">
    <property type="entry name" value="3-oxoacyl-[acyl-carrier-protein] reductase FabG"/>
    <property type="match status" value="1"/>
</dbReference>
<comment type="subunit">
    <text evidence="6">Homotetramer.</text>
</comment>
<dbReference type="GO" id="GO:0051287">
    <property type="term" value="F:NAD binding"/>
    <property type="evidence" value="ECO:0007669"/>
    <property type="project" value="UniProtKB-UniRule"/>
</dbReference>
<dbReference type="EMBL" id="LJUJ01000003">
    <property type="protein sequence ID" value="KPK64366.1"/>
    <property type="molecule type" value="Genomic_DNA"/>
</dbReference>
<comment type="function">
    <text evidence="6">Catalyzes the NADPH-dependent reduction of beta-ketoacyl-ACP substrates to beta-hydroxyacyl-ACP products, the first reductive step in the elongation cycle of fatty acid biosynthesis.</text>
</comment>
<dbReference type="GO" id="GO:0030497">
    <property type="term" value="P:fatty acid elongation"/>
    <property type="evidence" value="ECO:0007669"/>
    <property type="project" value="TreeGrafter"/>
</dbReference>
<dbReference type="UniPathway" id="UPA00094"/>
<dbReference type="EC" id="1.1.1.100" evidence="6"/>
<dbReference type="Gene3D" id="3.40.50.720">
    <property type="entry name" value="NAD(P)-binding Rossmann-like Domain"/>
    <property type="match status" value="1"/>
</dbReference>
<dbReference type="Pfam" id="PF13561">
    <property type="entry name" value="adh_short_C2"/>
    <property type="match status" value="1"/>
</dbReference>
<evidence type="ECO:0000256" key="2">
    <source>
        <dbReference type="ARBA" id="ARBA00022857"/>
    </source>
</evidence>
<dbReference type="STRING" id="1703779.AMJ83_02815"/>
<dbReference type="InterPro" id="IPR011284">
    <property type="entry name" value="3oxo_ACP_reduc"/>
</dbReference>
<dbReference type="GO" id="GO:0004316">
    <property type="term" value="F:3-oxoacyl-[acyl-carrier-protein] reductase (NADPH) activity"/>
    <property type="evidence" value="ECO:0007669"/>
    <property type="project" value="UniProtKB-UniRule"/>
</dbReference>
<comment type="caution">
    <text evidence="8">The sequence shown here is derived from an EMBL/GenBank/DDBJ whole genome shotgun (WGS) entry which is preliminary data.</text>
</comment>
<dbReference type="AlphaFoldDB" id="A0A0S8FUY1"/>
<evidence type="ECO:0000313" key="8">
    <source>
        <dbReference type="EMBL" id="KPK64366.1"/>
    </source>
</evidence>